<dbReference type="InterPro" id="IPR050194">
    <property type="entry name" value="Glycosyltransferase_grp1"/>
</dbReference>
<sequence>MNILFLTDNFPPEVNAPASRTFEHCREWVRAGHEVTVICTAPNFPKGELFAGYRNRLWQWEAIEGIRVLRVWTYITANVGFAKRTLDYLSFMVSGFLAGLLVRRPDVIVGTSPQFFTNCTGWALSLFRRRPFVFELRDLWPESIKTVGAMEDSVWLQAMERLELFLYRRSAAVVSVTESFKRNLISRGIDSDKIHVVTNGVDLSRFHLLAPDLALREQLGIPAKAFVAGYIGTHGMAHALETVLEAAAMMRSDSDSGRKPDARAMNDSLAIQPIYFLLLGDGARKQALKTKAAEMGLDNLIFVDTVPKAEVPRYWSLLDVSIIHLRKADNFTQVIPSKLFECMGMGIPVLHGVAGESAEIVQREGVGLVFEPENAQALCGGVLRLAQDRALYGDLREHCLAAASRYDRSTLARRMLALLERLA</sequence>
<keyword evidence="3" id="KW-0808">Transferase</keyword>
<evidence type="ECO:0000259" key="2">
    <source>
        <dbReference type="Pfam" id="PF13579"/>
    </source>
</evidence>
<reference evidence="3 4" key="1">
    <citation type="submission" date="2011-09" db="EMBL/GenBank/DDBJ databases">
        <title>Complete sequence of chromosome of Thioflavicoccus mobilis 8321.</title>
        <authorList>
            <consortium name="US DOE Joint Genome Institute"/>
            <person name="Lucas S."/>
            <person name="Han J."/>
            <person name="Lapidus A."/>
            <person name="Cheng J.-F."/>
            <person name="Goodwin L."/>
            <person name="Pitluck S."/>
            <person name="Peters L."/>
            <person name="Ovchinnikova G."/>
            <person name="Lu M."/>
            <person name="Detter J.C."/>
            <person name="Han C."/>
            <person name="Tapia R."/>
            <person name="Land M."/>
            <person name="Hauser L."/>
            <person name="Kyrpides N."/>
            <person name="Ivanova N."/>
            <person name="Pagani I."/>
            <person name="Vogl K."/>
            <person name="Liu Z."/>
            <person name="Imhoff J."/>
            <person name="Thiel V."/>
            <person name="Frigaard N.-U."/>
            <person name="Bryant D."/>
            <person name="Woyke T."/>
        </authorList>
    </citation>
    <scope>NUCLEOTIDE SEQUENCE [LARGE SCALE GENOMIC DNA]</scope>
    <source>
        <strain evidence="3 4">8321</strain>
    </source>
</reference>
<dbReference type="GO" id="GO:0016758">
    <property type="term" value="F:hexosyltransferase activity"/>
    <property type="evidence" value="ECO:0007669"/>
    <property type="project" value="TreeGrafter"/>
</dbReference>
<dbReference type="InterPro" id="IPR001296">
    <property type="entry name" value="Glyco_trans_1"/>
</dbReference>
<dbReference type="HOGENOM" id="CLU_009583_11_2_6"/>
<proteinExistence type="predicted"/>
<dbReference type="CDD" id="cd03794">
    <property type="entry name" value="GT4_WbuB-like"/>
    <property type="match status" value="1"/>
</dbReference>
<dbReference type="Pfam" id="PF00534">
    <property type="entry name" value="Glycos_transf_1"/>
    <property type="match status" value="1"/>
</dbReference>
<dbReference type="PANTHER" id="PTHR45947">
    <property type="entry name" value="SULFOQUINOVOSYL TRANSFERASE SQD2"/>
    <property type="match status" value="1"/>
</dbReference>
<dbReference type="STRING" id="765912.Thimo_1027"/>
<dbReference type="EMBL" id="CP003051">
    <property type="protein sequence ID" value="AGA89839.1"/>
    <property type="molecule type" value="Genomic_DNA"/>
</dbReference>
<dbReference type="RefSeq" id="WP_015279984.1">
    <property type="nucleotide sequence ID" value="NC_019940.1"/>
</dbReference>
<dbReference type="PANTHER" id="PTHR45947:SF3">
    <property type="entry name" value="SULFOQUINOVOSYL TRANSFERASE SQD2"/>
    <property type="match status" value="1"/>
</dbReference>
<protein>
    <submittedName>
        <fullName evidence="3">Glycosyltransferase</fullName>
    </submittedName>
</protein>
<accession>L0GX04</accession>
<dbReference type="Proteomes" id="UP000010816">
    <property type="component" value="Chromosome"/>
</dbReference>
<dbReference type="eggNOG" id="COG0438">
    <property type="taxonomic scope" value="Bacteria"/>
</dbReference>
<dbReference type="KEGG" id="tmb:Thimo_1027"/>
<feature type="domain" description="Glycosyl transferase family 1" evidence="1">
    <location>
        <begin position="215"/>
        <end position="397"/>
    </location>
</feature>
<dbReference type="AlphaFoldDB" id="L0GX04"/>
<gene>
    <name evidence="3" type="ORF">Thimo_1027</name>
</gene>
<dbReference type="PATRIC" id="fig|765912.4.peg.995"/>
<feature type="domain" description="Glycosyltransferase subfamily 4-like N-terminal" evidence="2">
    <location>
        <begin position="18"/>
        <end position="200"/>
    </location>
</feature>
<evidence type="ECO:0000313" key="3">
    <source>
        <dbReference type="EMBL" id="AGA89839.1"/>
    </source>
</evidence>
<evidence type="ECO:0000313" key="4">
    <source>
        <dbReference type="Proteomes" id="UP000010816"/>
    </source>
</evidence>
<dbReference type="SUPFAM" id="SSF53756">
    <property type="entry name" value="UDP-Glycosyltransferase/glycogen phosphorylase"/>
    <property type="match status" value="1"/>
</dbReference>
<evidence type="ECO:0000259" key="1">
    <source>
        <dbReference type="Pfam" id="PF00534"/>
    </source>
</evidence>
<dbReference type="Gene3D" id="3.40.50.2000">
    <property type="entry name" value="Glycogen Phosphorylase B"/>
    <property type="match status" value="2"/>
</dbReference>
<organism evidence="3 4">
    <name type="scientific">Thioflavicoccus mobilis 8321</name>
    <dbReference type="NCBI Taxonomy" id="765912"/>
    <lineage>
        <taxon>Bacteria</taxon>
        <taxon>Pseudomonadati</taxon>
        <taxon>Pseudomonadota</taxon>
        <taxon>Gammaproteobacteria</taxon>
        <taxon>Chromatiales</taxon>
        <taxon>Chromatiaceae</taxon>
        <taxon>Thioflavicoccus</taxon>
    </lineage>
</organism>
<keyword evidence="4" id="KW-1185">Reference proteome</keyword>
<name>L0GX04_9GAMM</name>
<dbReference type="InterPro" id="IPR028098">
    <property type="entry name" value="Glyco_trans_4-like_N"/>
</dbReference>
<dbReference type="Pfam" id="PF13579">
    <property type="entry name" value="Glyco_trans_4_4"/>
    <property type="match status" value="1"/>
</dbReference>
<dbReference type="OrthoDB" id="9764577at2"/>